<reference evidence="1" key="3">
    <citation type="submission" date="2023-11" db="EMBL/GenBank/DDBJ databases">
        <authorList>
            <person name="Beijen E."/>
            <person name="Ohm R.A."/>
        </authorList>
    </citation>
    <scope>NUCLEOTIDE SEQUENCE</scope>
    <source>
        <strain evidence="1">CBS 150709</strain>
    </source>
</reference>
<evidence type="ECO:0000313" key="3">
    <source>
        <dbReference type="Proteomes" id="UP000245956"/>
    </source>
</evidence>
<evidence type="ECO:0000313" key="4">
    <source>
        <dbReference type="Proteomes" id="UP001287286"/>
    </source>
</evidence>
<sequence length="171" mass="18572">MRVFPLNKPSTRLNRDLARLVPAPHCISRHFPTTSSPRSSPSLPTSRQKLTAMKAIAIISALCIGLASATPARLLDQQCDNHLDCGGCLGQGDKSFTVVYSEAKARGFSEPLSCSLCYELGSQKPGDPNKTWCSWRRAVKGEALEKVSSVDPLQASFISSRSKTPTPRAER</sequence>
<gene>
    <name evidence="2" type="ORF">PCL_07331</name>
    <name evidence="1" type="ORF">Purlil1_9013</name>
</gene>
<organism evidence="2 3">
    <name type="scientific">Purpureocillium lilacinum</name>
    <name type="common">Paecilomyces lilacinus</name>
    <dbReference type="NCBI Taxonomy" id="33203"/>
    <lineage>
        <taxon>Eukaryota</taxon>
        <taxon>Fungi</taxon>
        <taxon>Dikarya</taxon>
        <taxon>Ascomycota</taxon>
        <taxon>Pezizomycotina</taxon>
        <taxon>Sordariomycetes</taxon>
        <taxon>Hypocreomycetidae</taxon>
        <taxon>Hypocreales</taxon>
        <taxon>Ophiocordycipitaceae</taxon>
        <taxon>Purpureocillium</taxon>
    </lineage>
</organism>
<reference evidence="1 4" key="4">
    <citation type="journal article" date="2024" name="Microbiol. Resour. Announc.">
        <title>Genome annotations for the ascomycete fungi Trichoderma harzianum, Trichoderma aggressivum, and Purpureocillium lilacinum.</title>
        <authorList>
            <person name="Beijen E.P.W."/>
            <person name="Ohm R.A."/>
        </authorList>
    </citation>
    <scope>NUCLEOTIDE SEQUENCE [LARGE SCALE GENOMIC DNA]</scope>
    <source>
        <strain evidence="1 4">CBS 150709</strain>
    </source>
</reference>
<dbReference type="AlphaFoldDB" id="A0A2U3DSD5"/>
<keyword evidence="4" id="KW-1185">Reference proteome</keyword>
<evidence type="ECO:0000313" key="2">
    <source>
        <dbReference type="EMBL" id="PWI65154.1"/>
    </source>
</evidence>
<reference evidence="2" key="1">
    <citation type="submission" date="2015-05" db="EMBL/GenBank/DDBJ databases">
        <authorList>
            <person name="Wang D.B."/>
            <person name="Wang M."/>
        </authorList>
    </citation>
    <scope>NUCLEOTIDE SEQUENCE</scope>
    <source>
        <strain evidence="2">36-1</strain>
    </source>
</reference>
<protein>
    <submittedName>
        <fullName evidence="2">Uncharacterized protein</fullName>
    </submittedName>
</protein>
<name>A0A2U3DSD5_PURLI</name>
<comment type="caution">
    <text evidence="2">The sequence shown here is derived from an EMBL/GenBank/DDBJ whole genome shotgun (WGS) entry which is preliminary data.</text>
</comment>
<reference evidence="2 3" key="2">
    <citation type="journal article" date="2016" name="Front. Microbiol.">
        <title>Genome and transcriptome sequences reveal the specific parasitism of the nematophagous Purpureocillium lilacinum 36-1.</title>
        <authorList>
            <person name="Xie J."/>
            <person name="Li S."/>
            <person name="Mo C."/>
            <person name="Xiao X."/>
            <person name="Peng D."/>
            <person name="Wang G."/>
            <person name="Xiao Y."/>
        </authorList>
    </citation>
    <scope>NUCLEOTIDE SEQUENCE [LARGE SCALE GENOMIC DNA]</scope>
    <source>
        <strain evidence="2 3">36-1</strain>
    </source>
</reference>
<dbReference type="Proteomes" id="UP001287286">
    <property type="component" value="Unassembled WGS sequence"/>
</dbReference>
<proteinExistence type="predicted"/>
<dbReference type="EMBL" id="JAWRVI010000039">
    <property type="protein sequence ID" value="KAK4086623.1"/>
    <property type="molecule type" value="Genomic_DNA"/>
</dbReference>
<evidence type="ECO:0000313" key="1">
    <source>
        <dbReference type="EMBL" id="KAK4086623.1"/>
    </source>
</evidence>
<accession>A0A2U3DSD5</accession>
<dbReference type="Proteomes" id="UP000245956">
    <property type="component" value="Unassembled WGS sequence"/>
</dbReference>
<dbReference type="EMBL" id="LCWV01000037">
    <property type="protein sequence ID" value="PWI65154.1"/>
    <property type="molecule type" value="Genomic_DNA"/>
</dbReference>